<protein>
    <recommendedName>
        <fullName evidence="11">Aminopeptidase</fullName>
    </recommendedName>
</protein>
<evidence type="ECO:0000256" key="1">
    <source>
        <dbReference type="ARBA" id="ARBA00001941"/>
    </source>
</evidence>
<dbReference type="GO" id="GO:0004177">
    <property type="term" value="F:aminopeptidase activity"/>
    <property type="evidence" value="ECO:0007669"/>
    <property type="project" value="UniProtKB-KW"/>
</dbReference>
<feature type="non-terminal residue" evidence="10">
    <location>
        <position position="393"/>
    </location>
</feature>
<evidence type="ECO:0000256" key="6">
    <source>
        <dbReference type="ARBA" id="ARBA00022670"/>
    </source>
</evidence>
<comment type="cofactor">
    <cofactor evidence="2">
        <name>Mg(2+)</name>
        <dbReference type="ChEBI" id="CHEBI:18420"/>
    </cofactor>
</comment>
<sequence>MRVKLMSSEFERNLEKYAEVIVKVGLNLQPGQRLLIGAPRQSANGVSIELAPLVRLITKKAYQIGAKLVEVLWEDEQVRLIRFQHAPRDSFEEFPTWRTLASFNISKEDDAMLLVAAGNPDLLTGQDSNLILTTHKAYFKHNKPSADLRRRGIGNWSVFSAPVTGWADKVFPDIPIADRKAKFWDVIFDICRVKEKDPIAAWDEHIKQLGARGNYLTRKKYSALKYIAPGTDLTIGLPDGHIWNSANMTTKSGITNTVNIPTEEIFTTPHKDKVEGVVTSTKPLPTEVLIDGLKLTFSEGRVIEVIATKGQKYLRQLLETDEGASRLGEVALVPHSSPISQLGMVFYNILIDENASCHIALGNGIRAGLENGLEMSKEEFSAAGGNQCLFHID</sequence>
<keyword evidence="6" id="KW-0645">Protease</keyword>
<evidence type="ECO:0000256" key="7">
    <source>
        <dbReference type="ARBA" id="ARBA00022723"/>
    </source>
</evidence>
<name>A0A0F9IDW9_9ZZZZ</name>
<comment type="caution">
    <text evidence="10">The sequence shown here is derived from an EMBL/GenBank/DDBJ whole genome shotgun (WGS) entry which is preliminary data.</text>
</comment>
<dbReference type="Pfam" id="PF02073">
    <property type="entry name" value="Peptidase_M29"/>
    <property type="match status" value="1"/>
</dbReference>
<gene>
    <name evidence="10" type="ORF">LCGC14_1592920</name>
</gene>
<keyword evidence="5" id="KW-0031">Aminopeptidase</keyword>
<dbReference type="GO" id="GO:0046872">
    <property type="term" value="F:metal ion binding"/>
    <property type="evidence" value="ECO:0007669"/>
    <property type="project" value="UniProtKB-KW"/>
</dbReference>
<proteinExistence type="inferred from homology"/>
<organism evidence="10">
    <name type="scientific">marine sediment metagenome</name>
    <dbReference type="NCBI Taxonomy" id="412755"/>
    <lineage>
        <taxon>unclassified sequences</taxon>
        <taxon>metagenomes</taxon>
        <taxon>ecological metagenomes</taxon>
    </lineage>
</organism>
<dbReference type="InterPro" id="IPR052170">
    <property type="entry name" value="M29_Exopeptidase"/>
</dbReference>
<dbReference type="Gene3D" id="3.40.1830.10">
    <property type="entry name" value="Thermophilic metalloprotease (M29)"/>
    <property type="match status" value="1"/>
</dbReference>
<keyword evidence="8" id="KW-0378">Hydrolase</keyword>
<evidence type="ECO:0000256" key="9">
    <source>
        <dbReference type="ARBA" id="ARBA00023049"/>
    </source>
</evidence>
<evidence type="ECO:0000256" key="8">
    <source>
        <dbReference type="ARBA" id="ARBA00022801"/>
    </source>
</evidence>
<evidence type="ECO:0000256" key="5">
    <source>
        <dbReference type="ARBA" id="ARBA00022438"/>
    </source>
</evidence>
<dbReference type="InterPro" id="IPR035097">
    <property type="entry name" value="M29_N-terminal"/>
</dbReference>
<keyword evidence="7" id="KW-0479">Metal-binding</keyword>
<dbReference type="EMBL" id="LAZR01012673">
    <property type="protein sequence ID" value="KKM25647.1"/>
    <property type="molecule type" value="Genomic_DNA"/>
</dbReference>
<dbReference type="AlphaFoldDB" id="A0A0F9IDW9"/>
<dbReference type="GO" id="GO:0006508">
    <property type="term" value="P:proteolysis"/>
    <property type="evidence" value="ECO:0007669"/>
    <property type="project" value="UniProtKB-KW"/>
</dbReference>
<evidence type="ECO:0008006" key="11">
    <source>
        <dbReference type="Google" id="ProtNLM"/>
    </source>
</evidence>
<evidence type="ECO:0000256" key="2">
    <source>
        <dbReference type="ARBA" id="ARBA00001946"/>
    </source>
</evidence>
<keyword evidence="9" id="KW-0482">Metalloprotease</keyword>
<reference evidence="10" key="1">
    <citation type="journal article" date="2015" name="Nature">
        <title>Complex archaea that bridge the gap between prokaryotes and eukaryotes.</title>
        <authorList>
            <person name="Spang A."/>
            <person name="Saw J.H."/>
            <person name="Jorgensen S.L."/>
            <person name="Zaremba-Niedzwiedzka K."/>
            <person name="Martijn J."/>
            <person name="Lind A.E."/>
            <person name="van Eijk R."/>
            <person name="Schleper C."/>
            <person name="Guy L."/>
            <person name="Ettema T.J."/>
        </authorList>
    </citation>
    <scope>NUCLEOTIDE SEQUENCE</scope>
</reference>
<dbReference type="PANTHER" id="PTHR34448:SF3">
    <property type="entry name" value="AMINOPEPTIDASE AMPS"/>
    <property type="match status" value="1"/>
</dbReference>
<comment type="cofactor">
    <cofactor evidence="1">
        <name>Co(2+)</name>
        <dbReference type="ChEBI" id="CHEBI:48828"/>
    </cofactor>
</comment>
<dbReference type="PRINTS" id="PR00919">
    <property type="entry name" value="THERMOPTASE"/>
</dbReference>
<dbReference type="PANTHER" id="PTHR34448">
    <property type="entry name" value="AMINOPEPTIDASE"/>
    <property type="match status" value="1"/>
</dbReference>
<dbReference type="SUPFAM" id="SSF144052">
    <property type="entry name" value="Thermophilic metalloprotease-like"/>
    <property type="match status" value="1"/>
</dbReference>
<comment type="cofactor">
    <cofactor evidence="3">
        <name>Zn(2+)</name>
        <dbReference type="ChEBI" id="CHEBI:29105"/>
    </cofactor>
</comment>
<evidence type="ECO:0000256" key="3">
    <source>
        <dbReference type="ARBA" id="ARBA00001947"/>
    </source>
</evidence>
<evidence type="ECO:0000256" key="4">
    <source>
        <dbReference type="ARBA" id="ARBA00008236"/>
    </source>
</evidence>
<dbReference type="GO" id="GO:0008237">
    <property type="term" value="F:metallopeptidase activity"/>
    <property type="evidence" value="ECO:0007669"/>
    <property type="project" value="UniProtKB-KW"/>
</dbReference>
<comment type="similarity">
    <text evidence="4">Belongs to the peptidase M29 family.</text>
</comment>
<dbReference type="InterPro" id="IPR000787">
    <property type="entry name" value="Peptidase_M29"/>
</dbReference>
<evidence type="ECO:0000313" key="10">
    <source>
        <dbReference type="EMBL" id="KKM25647.1"/>
    </source>
</evidence>
<accession>A0A0F9IDW9</accession>